<dbReference type="EMBL" id="CAXDID020000150">
    <property type="protein sequence ID" value="CAL6041392.1"/>
    <property type="molecule type" value="Genomic_DNA"/>
</dbReference>
<keyword evidence="2" id="KW-0812">Transmembrane</keyword>
<reference evidence="3" key="1">
    <citation type="submission" date="2023-06" db="EMBL/GenBank/DDBJ databases">
        <authorList>
            <person name="Kurt Z."/>
        </authorList>
    </citation>
    <scope>NUCLEOTIDE SEQUENCE</scope>
</reference>
<evidence type="ECO:0000256" key="2">
    <source>
        <dbReference type="SAM" id="Phobius"/>
    </source>
</evidence>
<keyword evidence="5" id="KW-1185">Reference proteome</keyword>
<proteinExistence type="predicted"/>
<accession>A0AA86PRF8</accession>
<protein>
    <submittedName>
        <fullName evidence="4">Hypothetical_protein</fullName>
    </submittedName>
</protein>
<evidence type="ECO:0000313" key="5">
    <source>
        <dbReference type="Proteomes" id="UP001642409"/>
    </source>
</evidence>
<evidence type="ECO:0000313" key="4">
    <source>
        <dbReference type="EMBL" id="CAL6041392.1"/>
    </source>
</evidence>
<comment type="caution">
    <text evidence="3">The sequence shown here is derived from an EMBL/GenBank/DDBJ whole genome shotgun (WGS) entry which is preliminary data.</text>
</comment>
<gene>
    <name evidence="3" type="ORF">HINF_LOCUS31138</name>
    <name evidence="4" type="ORF">HINF_LOCUS39045</name>
</gene>
<keyword evidence="2" id="KW-1133">Transmembrane helix</keyword>
<reference evidence="4 5" key="2">
    <citation type="submission" date="2024-07" db="EMBL/GenBank/DDBJ databases">
        <authorList>
            <person name="Akdeniz Z."/>
        </authorList>
    </citation>
    <scope>NUCLEOTIDE SEQUENCE [LARGE SCALE GENOMIC DNA]</scope>
</reference>
<dbReference type="AlphaFoldDB" id="A0AA86PRF8"/>
<feature type="transmembrane region" description="Helical" evidence="2">
    <location>
        <begin position="154"/>
        <end position="172"/>
    </location>
</feature>
<dbReference type="EMBL" id="CATOUU010000716">
    <property type="protein sequence ID" value="CAI9943493.1"/>
    <property type="molecule type" value="Genomic_DNA"/>
</dbReference>
<name>A0AA86PRF8_9EUKA</name>
<keyword evidence="2" id="KW-0472">Membrane</keyword>
<dbReference type="Proteomes" id="UP001642409">
    <property type="component" value="Unassembled WGS sequence"/>
</dbReference>
<feature type="region of interest" description="Disordered" evidence="1">
    <location>
        <begin position="1"/>
        <end position="23"/>
    </location>
</feature>
<evidence type="ECO:0000313" key="3">
    <source>
        <dbReference type="EMBL" id="CAI9943493.1"/>
    </source>
</evidence>
<sequence length="197" mass="22465">MCNFSAKTRKTQEKTAKNRGSAETAAACGAAENRVPKTAETACFGTAQQQTIKVKITKPNEQLHQKSMKGTTTTNIISSMCYKQAITTNTCIIFQLKLLINQILNSTEFLSSIVLQQVSDIFKLPVTLRQELQTDVINDVKIQEIIMHRKSYKLCVYFYVLTKFCIILKLLIESEIQHILFIVMTLIQRLMPIQYHK</sequence>
<organism evidence="3">
    <name type="scientific">Hexamita inflata</name>
    <dbReference type="NCBI Taxonomy" id="28002"/>
    <lineage>
        <taxon>Eukaryota</taxon>
        <taxon>Metamonada</taxon>
        <taxon>Diplomonadida</taxon>
        <taxon>Hexamitidae</taxon>
        <taxon>Hexamitinae</taxon>
        <taxon>Hexamita</taxon>
    </lineage>
</organism>
<evidence type="ECO:0000256" key="1">
    <source>
        <dbReference type="SAM" id="MobiDB-lite"/>
    </source>
</evidence>